<feature type="region of interest" description="Disordered" evidence="16">
    <location>
        <begin position="429"/>
        <end position="628"/>
    </location>
</feature>
<feature type="compositionally biased region" description="Basic and acidic residues" evidence="16">
    <location>
        <begin position="1027"/>
        <end position="1038"/>
    </location>
</feature>
<evidence type="ECO:0000256" key="8">
    <source>
        <dbReference type="ARBA" id="ARBA00022801"/>
    </source>
</evidence>
<feature type="compositionally biased region" description="Polar residues" evidence="16">
    <location>
        <begin position="120"/>
        <end position="132"/>
    </location>
</feature>
<feature type="region of interest" description="Disordered" evidence="16">
    <location>
        <begin position="205"/>
        <end position="249"/>
    </location>
</feature>
<evidence type="ECO:0000313" key="17">
    <source>
        <dbReference type="EMBL" id="KAK3901239.1"/>
    </source>
</evidence>
<dbReference type="GO" id="GO:0003677">
    <property type="term" value="F:DNA binding"/>
    <property type="evidence" value="ECO:0007669"/>
    <property type="project" value="InterPro"/>
</dbReference>
<keyword evidence="7 15" id="KW-0227">DNA damage</keyword>
<feature type="region of interest" description="Disordered" evidence="16">
    <location>
        <begin position="1"/>
        <end position="132"/>
    </location>
</feature>
<dbReference type="Proteomes" id="UP001303889">
    <property type="component" value="Unassembled WGS sequence"/>
</dbReference>
<dbReference type="Gene3D" id="3.90.79.10">
    <property type="entry name" value="Nucleoside Triphosphate Pyrophosphohydrolase"/>
    <property type="match status" value="1"/>
</dbReference>
<comment type="PTM">
    <text evidence="15">Phosphorylated in response to DNA damage.</text>
</comment>
<feature type="compositionally biased region" description="Low complexity" evidence="16">
    <location>
        <begin position="371"/>
        <end position="386"/>
    </location>
</feature>
<feature type="compositionally biased region" description="Low complexity" evidence="16">
    <location>
        <begin position="18"/>
        <end position="27"/>
    </location>
</feature>
<name>A0AAN6MIL1_9PEZI</name>
<dbReference type="PANTHER" id="PTHR12318:SF0">
    <property type="entry name" value="ACYL-COENZYME A DIPHOSPHATASE NUDT19"/>
    <property type="match status" value="1"/>
</dbReference>
<evidence type="ECO:0000256" key="10">
    <source>
        <dbReference type="ARBA" id="ARBA00023172"/>
    </source>
</evidence>
<dbReference type="HAMAP" id="MF_03110">
    <property type="entry name" value="Endonuc_su_Slx4"/>
    <property type="match status" value="1"/>
</dbReference>
<keyword evidence="8" id="KW-0378">Hydrolase</keyword>
<dbReference type="AlphaFoldDB" id="A0AAN6MIL1"/>
<comment type="subcellular location">
    <subcellularLocation>
        <location evidence="3 15">Nucleus</location>
    </subcellularLocation>
</comment>
<evidence type="ECO:0000256" key="2">
    <source>
        <dbReference type="ARBA" id="ARBA00001946"/>
    </source>
</evidence>
<reference evidence="17" key="1">
    <citation type="journal article" date="2023" name="Mol. Phylogenet. Evol.">
        <title>Genome-scale phylogeny and comparative genomics of the fungal order Sordariales.</title>
        <authorList>
            <person name="Hensen N."/>
            <person name="Bonometti L."/>
            <person name="Westerberg I."/>
            <person name="Brannstrom I.O."/>
            <person name="Guillou S."/>
            <person name="Cros-Aarteil S."/>
            <person name="Calhoun S."/>
            <person name="Haridas S."/>
            <person name="Kuo A."/>
            <person name="Mondo S."/>
            <person name="Pangilinan J."/>
            <person name="Riley R."/>
            <person name="LaButti K."/>
            <person name="Andreopoulos B."/>
            <person name="Lipzen A."/>
            <person name="Chen C."/>
            <person name="Yan M."/>
            <person name="Daum C."/>
            <person name="Ng V."/>
            <person name="Clum A."/>
            <person name="Steindorff A."/>
            <person name="Ohm R.A."/>
            <person name="Martin F."/>
            <person name="Silar P."/>
            <person name="Natvig D.O."/>
            <person name="Lalanne C."/>
            <person name="Gautier V."/>
            <person name="Ament-Velasquez S.L."/>
            <person name="Kruys A."/>
            <person name="Hutchinson M.I."/>
            <person name="Powell A.J."/>
            <person name="Barry K."/>
            <person name="Miller A.N."/>
            <person name="Grigoriev I.V."/>
            <person name="Debuchy R."/>
            <person name="Gladieux P."/>
            <person name="Hiltunen Thoren M."/>
            <person name="Johannesson H."/>
        </authorList>
    </citation>
    <scope>NUCLEOTIDE SEQUENCE</scope>
    <source>
        <strain evidence="17">CBS 103.79</strain>
    </source>
</reference>
<dbReference type="GO" id="GO:0006281">
    <property type="term" value="P:DNA repair"/>
    <property type="evidence" value="ECO:0007669"/>
    <property type="project" value="UniProtKB-UniRule"/>
</dbReference>
<evidence type="ECO:0000256" key="6">
    <source>
        <dbReference type="ARBA" id="ARBA00022723"/>
    </source>
</evidence>
<evidence type="ECO:0000256" key="15">
    <source>
        <dbReference type="HAMAP-Rule" id="MF_03110"/>
    </source>
</evidence>
<organism evidence="17 18">
    <name type="scientific">Staphylotrichum tortipilum</name>
    <dbReference type="NCBI Taxonomy" id="2831512"/>
    <lineage>
        <taxon>Eukaryota</taxon>
        <taxon>Fungi</taxon>
        <taxon>Dikarya</taxon>
        <taxon>Ascomycota</taxon>
        <taxon>Pezizomycotina</taxon>
        <taxon>Sordariomycetes</taxon>
        <taxon>Sordariomycetidae</taxon>
        <taxon>Sordariales</taxon>
        <taxon>Chaetomiaceae</taxon>
        <taxon>Staphylotrichum</taxon>
    </lineage>
</organism>
<dbReference type="SMART" id="SM00384">
    <property type="entry name" value="AT_hook"/>
    <property type="match status" value="4"/>
</dbReference>
<keyword evidence="10 15" id="KW-0233">DNA recombination</keyword>
<dbReference type="GO" id="GO:0005739">
    <property type="term" value="C:mitochondrion"/>
    <property type="evidence" value="ECO:0007669"/>
    <property type="project" value="TreeGrafter"/>
</dbReference>
<evidence type="ECO:0000256" key="16">
    <source>
        <dbReference type="SAM" id="MobiDB-lite"/>
    </source>
</evidence>
<dbReference type="PRINTS" id="PR00929">
    <property type="entry name" value="ATHOOK"/>
</dbReference>
<dbReference type="InterPro" id="IPR018574">
    <property type="entry name" value="Structure-sp_endonuc_su_Slx4"/>
</dbReference>
<keyword evidence="12" id="KW-0464">Manganese</keyword>
<evidence type="ECO:0000256" key="14">
    <source>
        <dbReference type="ARBA" id="ARBA00029496"/>
    </source>
</evidence>
<sequence>MTEPPQSQDCATEESVLEVPPVTVAPKKTTRKPRTAKETAAAQTTLPKGKVTKAAAKGPQTKKKAGTTSRHFAQQASAPEKVSELRPALADDEPISLEPAMRRRIDWTPPPGSAPPQRLLDSSTMKELSSSAMHAGDDVFRTLRDVYGRNTDDACLDGGATVTSTTTDVLGKRKLIEMVAPAGNKQQTPEKKPRTITDLATAAYQNPRQEQALQSLETTGGESTTASKVPAGKTKTPAKKKEEPRKPVQEFVFGTASQLAIEDDPELLHTDPNLAIRRRPGPGLWAAAARGEEGELLGVPVLDLTGSSPLSLPPIPVKAAAAGQSMAADKTSTEQAFLSKSPPVTHPGHPKTTPNTFGSSKPDLLPPPSNQEQHQLLLLSESSSPSPQRPELPPQPNFELYTDARLAREVASYGFKACWESQHTTGLGAKTTQATMSTTSAQQAAARSPTRGRPRNNATASAKAASRPRGRPRKNSAASTVAEAVEPAATPKRGRKKSPSKRPRGRPRKDAAEPAPAPKRGRKKSPAPSDAERESPPQPSKRPRGRPKKDASPAPPAKRSRATTTPKSPSKPLPTTPGRRKASPGRRTSIIEIPDSDSDPFASTAPSSPSSSIIFSPPASPTGAPDLSITEDTETSLLAGPTTQQVSLFGYITRAVVSAPRSADGEEPSWHEKMLMYDPVILEELTAWLNAGQLDKVGYEGEVGAGDVKRWCESRSFNDVLYASRNLLFYPSLHNSPWQQRGHPRPCPSWGGAEWGGAGRRRLNTAAEPRLSLCPAYHQDGPAYRLAAIRETFEESGILLAKKAGQSGDRGLLHVPDEIREAGRKAIHGNKIKFTEWLTSVGGEPDVDNLIPFTRWITPYGPPKRFTTQMYLYMLPISTAASTTPGAQTALIPTPTHDGGLEHTAATFNSPHAWLAQARNGAIILFPPQFYLLTLVSQFLPRPTTTTPTSPSDPSACQAQRATLLTFLRTPQPPPSSPAAAKAGTHAIAWADKVMSPAALVTRKADGRIVLALDRPGPELKGSGRGGDWERVRGRGEVLEEERGEEAKL</sequence>
<comment type="similarity">
    <text evidence="4 15">Belongs to the SLX4 family.</text>
</comment>
<evidence type="ECO:0000313" key="18">
    <source>
        <dbReference type="Proteomes" id="UP001303889"/>
    </source>
</evidence>
<dbReference type="InterPro" id="IPR039121">
    <property type="entry name" value="NUDT19"/>
</dbReference>
<feature type="compositionally biased region" description="Polar residues" evidence="16">
    <location>
        <begin position="205"/>
        <end position="227"/>
    </location>
</feature>
<evidence type="ECO:0000256" key="9">
    <source>
        <dbReference type="ARBA" id="ARBA00022842"/>
    </source>
</evidence>
<feature type="compositionally biased region" description="Polar residues" evidence="16">
    <location>
        <begin position="1"/>
        <end position="10"/>
    </location>
</feature>
<keyword evidence="6" id="KW-0479">Metal-binding</keyword>
<keyword evidence="11 15" id="KW-0234">DNA repair</keyword>
<dbReference type="GO" id="GO:0017108">
    <property type="term" value="F:5'-flap endonuclease activity"/>
    <property type="evidence" value="ECO:0007669"/>
    <property type="project" value="InterPro"/>
</dbReference>
<dbReference type="GO" id="GO:0016818">
    <property type="term" value="F:hydrolase activity, acting on acid anhydrides, in phosphorus-containing anhydrides"/>
    <property type="evidence" value="ECO:0007669"/>
    <property type="project" value="InterPro"/>
</dbReference>
<dbReference type="GO" id="GO:0006310">
    <property type="term" value="P:DNA recombination"/>
    <property type="evidence" value="ECO:0007669"/>
    <property type="project" value="UniProtKB-UniRule"/>
</dbReference>
<feature type="compositionally biased region" description="Polar residues" evidence="16">
    <location>
        <begin position="66"/>
        <end position="77"/>
    </location>
</feature>
<dbReference type="Pfam" id="PF09494">
    <property type="entry name" value="Slx4"/>
    <property type="match status" value="1"/>
</dbReference>
<feature type="compositionally biased region" description="Basic and acidic residues" evidence="16">
    <location>
        <begin position="239"/>
        <end position="248"/>
    </location>
</feature>
<dbReference type="InterPro" id="IPR017956">
    <property type="entry name" value="AT_hook_DNA-bd_motif"/>
</dbReference>
<feature type="compositionally biased region" description="Basic residues" evidence="16">
    <location>
        <begin position="492"/>
        <end position="507"/>
    </location>
</feature>
<comment type="function">
    <text evidence="15">Regulatory subunit of the SLX1-SLX4 structure-specific endonuclease that resolves DNA secondary structures generated during DNA repair and recombination. Has endonuclease activity towards branched DNA substrates, introducing single-strand cuts in duplex DNA close to junctions with ss-DNA.</text>
</comment>
<dbReference type="GO" id="GO:0006260">
    <property type="term" value="P:DNA replication"/>
    <property type="evidence" value="ECO:0007669"/>
    <property type="project" value="InterPro"/>
</dbReference>
<comment type="cofactor">
    <cofactor evidence="2">
        <name>Mg(2+)</name>
        <dbReference type="ChEBI" id="CHEBI:18420"/>
    </cofactor>
</comment>
<comment type="subunit">
    <text evidence="15">Forms a heterodimer with SLX1.</text>
</comment>
<dbReference type="GO" id="GO:0046872">
    <property type="term" value="F:metal ion binding"/>
    <property type="evidence" value="ECO:0007669"/>
    <property type="project" value="UniProtKB-KW"/>
</dbReference>
<dbReference type="PANTHER" id="PTHR12318">
    <property type="entry name" value="TESTOSTERONE-REGULATED PROTEIN RP2"/>
    <property type="match status" value="1"/>
</dbReference>
<gene>
    <name evidence="15" type="primary">SLX4</name>
    <name evidence="17" type="ORF">C8A05DRAFT_45067</name>
</gene>
<dbReference type="GO" id="GO:0033557">
    <property type="term" value="C:Slx1-Slx4 complex"/>
    <property type="evidence" value="ECO:0007669"/>
    <property type="project" value="UniProtKB-UniRule"/>
</dbReference>
<feature type="region of interest" description="Disordered" evidence="16">
    <location>
        <begin position="321"/>
        <end position="400"/>
    </location>
</feature>
<evidence type="ECO:0000256" key="12">
    <source>
        <dbReference type="ARBA" id="ARBA00023211"/>
    </source>
</evidence>
<keyword evidence="9" id="KW-0460">Magnesium</keyword>
<evidence type="ECO:0000256" key="3">
    <source>
        <dbReference type="ARBA" id="ARBA00004123"/>
    </source>
</evidence>
<evidence type="ECO:0000256" key="11">
    <source>
        <dbReference type="ARBA" id="ARBA00023204"/>
    </source>
</evidence>
<evidence type="ECO:0000256" key="4">
    <source>
        <dbReference type="ARBA" id="ARBA00006661"/>
    </source>
</evidence>
<keyword evidence="5 15" id="KW-0597">Phosphoprotein</keyword>
<evidence type="ECO:0000256" key="1">
    <source>
        <dbReference type="ARBA" id="ARBA00001936"/>
    </source>
</evidence>
<dbReference type="EMBL" id="MU855596">
    <property type="protein sequence ID" value="KAK3901239.1"/>
    <property type="molecule type" value="Genomic_DNA"/>
</dbReference>
<accession>A0AAN6MIL1</accession>
<comment type="caution">
    <text evidence="17">The sequence shown here is derived from an EMBL/GenBank/DDBJ whole genome shotgun (WGS) entry which is preliminary data.</text>
</comment>
<proteinExistence type="inferred from homology"/>
<comment type="cofactor">
    <cofactor evidence="1">
        <name>Mn(2+)</name>
        <dbReference type="ChEBI" id="CHEBI:29035"/>
    </cofactor>
</comment>
<evidence type="ECO:0000256" key="7">
    <source>
        <dbReference type="ARBA" id="ARBA00022763"/>
    </source>
</evidence>
<feature type="compositionally biased region" description="Low complexity" evidence="16">
    <location>
        <begin position="429"/>
        <end position="449"/>
    </location>
</feature>
<evidence type="ECO:0000256" key="5">
    <source>
        <dbReference type="ARBA" id="ARBA00022553"/>
    </source>
</evidence>
<evidence type="ECO:0000256" key="13">
    <source>
        <dbReference type="ARBA" id="ARBA00023242"/>
    </source>
</evidence>
<keyword evidence="13 15" id="KW-0539">Nucleus</keyword>
<reference evidence="17" key="2">
    <citation type="submission" date="2023-05" db="EMBL/GenBank/DDBJ databases">
        <authorList>
            <consortium name="Lawrence Berkeley National Laboratory"/>
            <person name="Steindorff A."/>
            <person name="Hensen N."/>
            <person name="Bonometti L."/>
            <person name="Westerberg I."/>
            <person name="Brannstrom I.O."/>
            <person name="Guillou S."/>
            <person name="Cros-Aarteil S."/>
            <person name="Calhoun S."/>
            <person name="Haridas S."/>
            <person name="Kuo A."/>
            <person name="Mondo S."/>
            <person name="Pangilinan J."/>
            <person name="Riley R."/>
            <person name="Labutti K."/>
            <person name="Andreopoulos B."/>
            <person name="Lipzen A."/>
            <person name="Chen C."/>
            <person name="Yanf M."/>
            <person name="Daum C."/>
            <person name="Ng V."/>
            <person name="Clum A."/>
            <person name="Ohm R."/>
            <person name="Martin F."/>
            <person name="Silar P."/>
            <person name="Natvig D."/>
            <person name="Lalanne C."/>
            <person name="Gautier V."/>
            <person name="Ament-Velasquez S.L."/>
            <person name="Kruys A."/>
            <person name="Hutchinson M.I."/>
            <person name="Powell A.J."/>
            <person name="Barry K."/>
            <person name="Miller A.N."/>
            <person name="Grigoriev I.V."/>
            <person name="Debuchy R."/>
            <person name="Gladieux P."/>
            <person name="Thoren M.H."/>
            <person name="Johannesson H."/>
        </authorList>
    </citation>
    <scope>NUCLEOTIDE SEQUENCE</scope>
    <source>
        <strain evidence="17">CBS 103.79</strain>
    </source>
</reference>
<feature type="region of interest" description="Disordered" evidence="16">
    <location>
        <begin position="1015"/>
        <end position="1049"/>
    </location>
</feature>
<protein>
    <recommendedName>
        <fullName evidence="14 15">Structure-specific endonuclease subunit SLX4</fullName>
    </recommendedName>
</protein>
<keyword evidence="18" id="KW-1185">Reference proteome</keyword>
<feature type="compositionally biased region" description="Pro residues" evidence="16">
    <location>
        <begin position="387"/>
        <end position="396"/>
    </location>
</feature>
<dbReference type="InterPro" id="IPR027784">
    <property type="entry name" value="Slx4_ascomycetes"/>
</dbReference>
<feature type="compositionally biased region" description="Low complexity" evidence="16">
    <location>
        <begin position="599"/>
        <end position="617"/>
    </location>
</feature>
<feature type="compositionally biased region" description="Acidic residues" evidence="16">
    <location>
        <begin position="1039"/>
        <end position="1049"/>
    </location>
</feature>